<proteinExistence type="predicted"/>
<dbReference type="RefSeq" id="WP_120200587.1">
    <property type="nucleotide sequence ID" value="NZ_RAQJ01000002.1"/>
</dbReference>
<dbReference type="Pfam" id="PF06452">
    <property type="entry name" value="CBM9_1"/>
    <property type="match status" value="1"/>
</dbReference>
<evidence type="ECO:0000313" key="4">
    <source>
        <dbReference type="EMBL" id="RKE95267.1"/>
    </source>
</evidence>
<feature type="domain" description="Carbohydrate-binding" evidence="2">
    <location>
        <begin position="38"/>
        <end position="192"/>
    </location>
</feature>
<dbReference type="Proteomes" id="UP000284892">
    <property type="component" value="Unassembled WGS sequence"/>
</dbReference>
<gene>
    <name evidence="4" type="ORF">BXY80_1454</name>
</gene>
<comment type="caution">
    <text evidence="4">The sequence shown here is derived from an EMBL/GenBank/DDBJ whole genome shotgun (WGS) entry which is preliminary data.</text>
</comment>
<feature type="domain" description="DUF5916" evidence="3">
    <location>
        <begin position="230"/>
        <end position="820"/>
    </location>
</feature>
<keyword evidence="1" id="KW-0732">Signal</keyword>
<dbReference type="InterPro" id="IPR010502">
    <property type="entry name" value="Carb-bd_dom_fam9"/>
</dbReference>
<dbReference type="GO" id="GO:0004553">
    <property type="term" value="F:hydrolase activity, hydrolyzing O-glycosyl compounds"/>
    <property type="evidence" value="ECO:0007669"/>
    <property type="project" value="InterPro"/>
</dbReference>
<evidence type="ECO:0000313" key="5">
    <source>
        <dbReference type="Proteomes" id="UP000284892"/>
    </source>
</evidence>
<keyword evidence="5" id="KW-1185">Reference proteome</keyword>
<dbReference type="CDD" id="cd09618">
    <property type="entry name" value="CBM9_like_2"/>
    <property type="match status" value="1"/>
</dbReference>
<dbReference type="GO" id="GO:0030246">
    <property type="term" value="F:carbohydrate binding"/>
    <property type="evidence" value="ECO:0007669"/>
    <property type="project" value="InterPro"/>
</dbReference>
<sequence>MKNHHTLFLLLTCCFTLTSFAQDKKSLNITKAANAPKIDGVLDDDVWRNIEIAKDFVQFRPKMGIQDSTQIRTEVKVTYDDDAIYFGAHLYDDPSKIMNQITSRDSFGQNDYFIVVLNPNNDAQNDTFFIVFPSGTQADAVVTPNNGEDYGWNAVWDSAVKIVDDGWVFEIKIPYRALRFSNQDIQTWGLQFHRHFRRDRSQFTWNPIDVTQGNLGLYHGELTGIKNIEPPTRLSFYPFTSGILKTFDGETKTNFNIGLDVKYGITENFTIDATLIPDFSQAAFDNLTLNLGPFEQTFGEQRQFFKEGVDLFSKGRLFFSRRIGNSPTGDIELEDNEEFINYPKEVKVLNAIKLSGRTKNGLGIGVFNAVTEKTETTIQKTEEILNTTTNTLETVITNRHEVVEPTANYNIIVLDQQFNGNSSISLINTNVMREGHFRDANVTGLLADITNKRNTYNIEGQVKMSNVSNDGKTETGYSSFFFIRKAHGNYRYSFDHSFADTKYNINDLGLQQRNNFNNFGADFSYRTFEPTNKLNNFYIGTWINYRRLANPSTYTGGNGGISFNAQTKTLHNFGGNVNHQFGKQFDYFEPRTEGRFFIYENRFNTNVWVSTNYNKFFAFDANVGGATFFEKARKHSNSFWFGFSPRFRFTDKLLITYSINSDNTKNGRGYVSTIDDDIIFGQRDRLSLTNSISGSYNFNSFHSLTLTFRNNWDTVTYDNDLYTLQNNGRLTQDLGYTTLDLDDDPNINFNTWNLDLGYSWQFAPGSFLTALYRNRLFNRDTASEDSYFESLNTLLDQPIQHTFSLRLQYFIDYSSLKNVFKKKSNS</sequence>
<protein>
    <submittedName>
        <fullName evidence="4">Carbohydrate binding protein with CBM9 domain</fullName>
    </submittedName>
</protein>
<dbReference type="Pfam" id="PF19313">
    <property type="entry name" value="DUF5916"/>
    <property type="match status" value="1"/>
</dbReference>
<evidence type="ECO:0000259" key="3">
    <source>
        <dbReference type="Pfam" id="PF19313"/>
    </source>
</evidence>
<dbReference type="InterPro" id="IPR045670">
    <property type="entry name" value="DUF5916"/>
</dbReference>
<feature type="signal peptide" evidence="1">
    <location>
        <begin position="1"/>
        <end position="21"/>
    </location>
</feature>
<evidence type="ECO:0000256" key="1">
    <source>
        <dbReference type="SAM" id="SignalP"/>
    </source>
</evidence>
<dbReference type="EMBL" id="RAQJ01000002">
    <property type="protein sequence ID" value="RKE95267.1"/>
    <property type="molecule type" value="Genomic_DNA"/>
</dbReference>
<dbReference type="GO" id="GO:0016052">
    <property type="term" value="P:carbohydrate catabolic process"/>
    <property type="evidence" value="ECO:0007669"/>
    <property type="project" value="InterPro"/>
</dbReference>
<accession>A0A420DM62</accession>
<organism evidence="4 5">
    <name type="scientific">Ichthyenterobacterium magnum</name>
    <dbReference type="NCBI Taxonomy" id="1230530"/>
    <lineage>
        <taxon>Bacteria</taxon>
        <taxon>Pseudomonadati</taxon>
        <taxon>Bacteroidota</taxon>
        <taxon>Flavobacteriia</taxon>
        <taxon>Flavobacteriales</taxon>
        <taxon>Flavobacteriaceae</taxon>
        <taxon>Ichthyenterobacterium</taxon>
    </lineage>
</organism>
<dbReference type="OrthoDB" id="9786766at2"/>
<dbReference type="SUPFAM" id="SSF49344">
    <property type="entry name" value="CBD9-like"/>
    <property type="match status" value="1"/>
</dbReference>
<name>A0A420DM62_9FLAO</name>
<dbReference type="Gene3D" id="2.60.40.1190">
    <property type="match status" value="1"/>
</dbReference>
<reference evidence="4 5" key="1">
    <citation type="submission" date="2018-09" db="EMBL/GenBank/DDBJ databases">
        <title>Genomic Encyclopedia of Archaeal and Bacterial Type Strains, Phase II (KMG-II): from individual species to whole genera.</title>
        <authorList>
            <person name="Goeker M."/>
        </authorList>
    </citation>
    <scope>NUCLEOTIDE SEQUENCE [LARGE SCALE GENOMIC DNA]</scope>
    <source>
        <strain evidence="4 5">DSM 26283</strain>
    </source>
</reference>
<dbReference type="AlphaFoldDB" id="A0A420DM62"/>
<feature type="chain" id="PRO_5019043353" evidence="1">
    <location>
        <begin position="22"/>
        <end position="826"/>
    </location>
</feature>
<evidence type="ECO:0000259" key="2">
    <source>
        <dbReference type="Pfam" id="PF06452"/>
    </source>
</evidence>